<dbReference type="Pfam" id="PF00288">
    <property type="entry name" value="GHMP_kinases_N"/>
    <property type="match status" value="1"/>
</dbReference>
<dbReference type="GO" id="GO:0005829">
    <property type="term" value="C:cytosol"/>
    <property type="evidence" value="ECO:0007669"/>
    <property type="project" value="TreeGrafter"/>
</dbReference>
<dbReference type="AlphaFoldDB" id="A0A7E6EJR0"/>
<dbReference type="SUPFAM" id="SSF54211">
    <property type="entry name" value="Ribosomal protein S5 domain 2-like"/>
    <property type="match status" value="1"/>
</dbReference>
<dbReference type="PANTHER" id="PTHR10457">
    <property type="entry name" value="MEVALONATE KINASE/GALACTOKINASE"/>
    <property type="match status" value="1"/>
</dbReference>
<dbReference type="PRINTS" id="PR00473">
    <property type="entry name" value="GALCTOKINASE"/>
</dbReference>
<protein>
    <submittedName>
        <fullName evidence="8">Galactokinase-like</fullName>
    </submittedName>
</protein>
<organism evidence="7 8">
    <name type="scientific">Octopus sinensis</name>
    <name type="common">East Asian common octopus</name>
    <dbReference type="NCBI Taxonomy" id="2607531"/>
    <lineage>
        <taxon>Eukaryota</taxon>
        <taxon>Metazoa</taxon>
        <taxon>Spiralia</taxon>
        <taxon>Lophotrochozoa</taxon>
        <taxon>Mollusca</taxon>
        <taxon>Cephalopoda</taxon>
        <taxon>Coleoidea</taxon>
        <taxon>Octopodiformes</taxon>
        <taxon>Octopoda</taxon>
        <taxon>Incirrata</taxon>
        <taxon>Octopodidae</taxon>
        <taxon>Octopus</taxon>
    </lineage>
</organism>
<dbReference type="InterPro" id="IPR020568">
    <property type="entry name" value="Ribosomal_Su5_D2-typ_SF"/>
</dbReference>
<dbReference type="KEGG" id="osn:118761588"/>
<dbReference type="PANTHER" id="PTHR10457:SF7">
    <property type="entry name" value="GALACTOKINASE-RELATED"/>
    <property type="match status" value="1"/>
</dbReference>
<name>A0A7E6EJR0_9MOLL</name>
<evidence type="ECO:0000256" key="4">
    <source>
        <dbReference type="ARBA" id="ARBA00022777"/>
    </source>
</evidence>
<dbReference type="PRINTS" id="PR00959">
    <property type="entry name" value="MEVGALKINASE"/>
</dbReference>
<comment type="similarity">
    <text evidence="1">Belongs to the GHMP kinase family. GalK subfamily.</text>
</comment>
<keyword evidence="7" id="KW-1185">Reference proteome</keyword>
<dbReference type="InterPro" id="IPR006204">
    <property type="entry name" value="GHMP_kinase_N_dom"/>
</dbReference>
<gene>
    <name evidence="8" type="primary">LOC118761588</name>
</gene>
<evidence type="ECO:0000313" key="7">
    <source>
        <dbReference type="Proteomes" id="UP000515154"/>
    </source>
</evidence>
<evidence type="ECO:0000256" key="5">
    <source>
        <dbReference type="ARBA" id="ARBA00022840"/>
    </source>
</evidence>
<evidence type="ECO:0000313" key="8">
    <source>
        <dbReference type="RefSeq" id="XP_036355534.1"/>
    </source>
</evidence>
<sequence length="164" mass="17834">MVLHRNPQLRFEFEGSPVKAISLATVIVGSHSHNGSSSITTLSPDISEPHFVTCSDLSQWFSPGYPKWTNYIKGVLVNFKDFARPFNLVVATSIPIGGGLSSSAALEVASYLFFEQLFLNSTKEPSLLSKALVCQKAEHNFAGTPCGIMDQLVSFCGKENHAIL</sequence>
<keyword evidence="2" id="KW-0808">Transferase</keyword>
<keyword evidence="4" id="KW-0418">Kinase</keyword>
<evidence type="ECO:0000256" key="1">
    <source>
        <dbReference type="ARBA" id="ARBA00006566"/>
    </source>
</evidence>
<keyword evidence="3" id="KW-0547">Nucleotide-binding</keyword>
<keyword evidence="5" id="KW-0067">ATP-binding</keyword>
<dbReference type="InterPro" id="IPR006203">
    <property type="entry name" value="GHMP_knse_ATP-bd_CS"/>
</dbReference>
<dbReference type="InterPro" id="IPR000705">
    <property type="entry name" value="Galactokinase"/>
</dbReference>
<dbReference type="Gene3D" id="3.30.230.10">
    <property type="match status" value="1"/>
</dbReference>
<dbReference type="GO" id="GO:0005524">
    <property type="term" value="F:ATP binding"/>
    <property type="evidence" value="ECO:0007669"/>
    <property type="project" value="UniProtKB-KW"/>
</dbReference>
<dbReference type="GO" id="GO:0006012">
    <property type="term" value="P:galactose metabolic process"/>
    <property type="evidence" value="ECO:0007669"/>
    <property type="project" value="InterPro"/>
</dbReference>
<evidence type="ECO:0000256" key="2">
    <source>
        <dbReference type="ARBA" id="ARBA00022679"/>
    </source>
</evidence>
<proteinExistence type="inferred from homology"/>
<dbReference type="PROSITE" id="PS00627">
    <property type="entry name" value="GHMP_KINASES_ATP"/>
    <property type="match status" value="1"/>
</dbReference>
<dbReference type="Proteomes" id="UP000515154">
    <property type="component" value="Unplaced"/>
</dbReference>
<dbReference type="InterPro" id="IPR014721">
    <property type="entry name" value="Ribsml_uS5_D2-typ_fold_subgr"/>
</dbReference>
<reference evidence="8" key="1">
    <citation type="submission" date="2025-08" db="UniProtKB">
        <authorList>
            <consortium name="RefSeq"/>
        </authorList>
    </citation>
    <scope>IDENTIFICATION</scope>
</reference>
<dbReference type="GO" id="GO:0004335">
    <property type="term" value="F:galactokinase activity"/>
    <property type="evidence" value="ECO:0007669"/>
    <property type="project" value="InterPro"/>
</dbReference>
<accession>A0A7E6EJR0</accession>
<evidence type="ECO:0000259" key="6">
    <source>
        <dbReference type="Pfam" id="PF00288"/>
    </source>
</evidence>
<feature type="domain" description="GHMP kinase N-terminal" evidence="6">
    <location>
        <begin position="70"/>
        <end position="158"/>
    </location>
</feature>
<evidence type="ECO:0000256" key="3">
    <source>
        <dbReference type="ARBA" id="ARBA00022741"/>
    </source>
</evidence>
<dbReference type="RefSeq" id="XP_036355534.1">
    <property type="nucleotide sequence ID" value="XM_036499641.1"/>
</dbReference>